<reference evidence="9 10" key="1">
    <citation type="submission" date="2020-05" db="EMBL/GenBank/DDBJ databases">
        <authorList>
            <person name="Niu N."/>
        </authorList>
    </citation>
    <scope>NUCLEOTIDE SEQUENCE [LARGE SCALE GENOMIC DNA]</scope>
    <source>
        <strain evidence="9 10">3340-03</strain>
    </source>
</reference>
<feature type="domain" description="UDP-3-O-[3-hydroxymyristoyl] glucosamine N-acyltransferase non-repeat region" evidence="8">
    <location>
        <begin position="38"/>
        <end position="107"/>
    </location>
</feature>
<evidence type="ECO:0000313" key="9">
    <source>
        <dbReference type="EMBL" id="NOL51462.1"/>
    </source>
</evidence>
<comment type="pathway">
    <text evidence="7">Bacterial outer membrane biogenesis; LPS lipid A biosynthesis.</text>
</comment>
<dbReference type="AlphaFoldDB" id="A0A849P6Q1"/>
<keyword evidence="10" id="KW-1185">Reference proteome</keyword>
<comment type="catalytic activity">
    <reaction evidence="7">
        <text>a UDP-3-O-[(3R)-3-hydroxyacyl]-alpha-D-glucosamine + a (3R)-hydroxyacyl-[ACP] = a UDP-2-N,3-O-bis[(3R)-3-hydroxyacyl]-alpha-D-glucosamine + holo-[ACP] + H(+)</text>
        <dbReference type="Rhea" id="RHEA:53836"/>
        <dbReference type="Rhea" id="RHEA-COMP:9685"/>
        <dbReference type="Rhea" id="RHEA-COMP:9945"/>
        <dbReference type="ChEBI" id="CHEBI:15378"/>
        <dbReference type="ChEBI" id="CHEBI:64479"/>
        <dbReference type="ChEBI" id="CHEBI:78827"/>
        <dbReference type="ChEBI" id="CHEBI:137740"/>
        <dbReference type="ChEBI" id="CHEBI:137748"/>
        <dbReference type="EC" id="2.3.1.191"/>
    </reaction>
</comment>
<dbReference type="SUPFAM" id="SSF51161">
    <property type="entry name" value="Trimeric LpxA-like enzymes"/>
    <property type="match status" value="1"/>
</dbReference>
<keyword evidence="6 7" id="KW-0012">Acyltransferase</keyword>
<evidence type="ECO:0000313" key="10">
    <source>
        <dbReference type="Proteomes" id="UP000537862"/>
    </source>
</evidence>
<dbReference type="Pfam" id="PF04613">
    <property type="entry name" value="LpxD"/>
    <property type="match status" value="1"/>
</dbReference>
<dbReference type="UniPathway" id="UPA00973"/>
<name>A0A849P6Q1_9BURK</name>
<dbReference type="RefSeq" id="WP_171680135.1">
    <property type="nucleotide sequence ID" value="NZ_JABGBN010000002.1"/>
</dbReference>
<dbReference type="Gene3D" id="3.40.1390.10">
    <property type="entry name" value="MurE/MurF, N-terminal domain"/>
    <property type="match status" value="1"/>
</dbReference>
<comment type="subunit">
    <text evidence="7">Homotrimer.</text>
</comment>
<sequence>MTQILTLSEALPLDTLLSQVDTHGLTWEILPFTGELPKITGIGSLSDAVPNEIGFLANPKFFDLLQITQASAVILPKRAVDVLPKELPFVVVQCEEPYLLYARISQWFEKALFAGEQRKIHPSAVVSPEAKVGQNVCIHALAVVEEGVVIGDNVTIGAGTVVGKNVHIGAGTRLYANVTLYHGVQIGKACIIHSGAVIGADGFGFAPDHTVEKGAWSKIAQLGKVIIEDNVEVGANTTIDRGALGNTIIRRGVKLDNQIMIAHNCEVGEHTAMAACVGVAGSSKIGRRSTLAGASMVSGHIEIGDDVHISGGSGVMSSITTPGRYTGLWPIMEHRAWQKNAGALNSLYELRRRVQDLEKNLTQRED</sequence>
<organism evidence="9 10">
    <name type="scientific">Pelistega suis</name>
    <dbReference type="NCBI Taxonomy" id="1631957"/>
    <lineage>
        <taxon>Bacteria</taxon>
        <taxon>Pseudomonadati</taxon>
        <taxon>Pseudomonadota</taxon>
        <taxon>Betaproteobacteria</taxon>
        <taxon>Burkholderiales</taxon>
        <taxon>Alcaligenaceae</taxon>
        <taxon>Pelistega</taxon>
    </lineage>
</organism>
<dbReference type="InterPro" id="IPR020573">
    <property type="entry name" value="UDP_GlcNAc_AcTrfase_non-rep"/>
</dbReference>
<proteinExistence type="inferred from homology"/>
<gene>
    <name evidence="7 9" type="primary">lpxD</name>
    <name evidence="9" type="ORF">HKX39_04620</name>
</gene>
<keyword evidence="1 7" id="KW-0444">Lipid biosynthesis</keyword>
<dbReference type="Pfam" id="PF00132">
    <property type="entry name" value="Hexapep"/>
    <property type="match status" value="2"/>
</dbReference>
<dbReference type="EC" id="2.3.1.191" evidence="7"/>
<dbReference type="GO" id="GO:0009245">
    <property type="term" value="P:lipid A biosynthetic process"/>
    <property type="evidence" value="ECO:0007669"/>
    <property type="project" value="UniProtKB-UniRule"/>
</dbReference>
<keyword evidence="2 7" id="KW-0441">Lipid A biosynthesis</keyword>
<dbReference type="Gene3D" id="2.160.10.10">
    <property type="entry name" value="Hexapeptide repeat proteins"/>
    <property type="match status" value="1"/>
</dbReference>
<dbReference type="PANTHER" id="PTHR43378:SF2">
    <property type="entry name" value="UDP-3-O-ACYLGLUCOSAMINE N-ACYLTRANSFERASE 1, MITOCHONDRIAL-RELATED"/>
    <property type="match status" value="1"/>
</dbReference>
<dbReference type="CDD" id="cd03352">
    <property type="entry name" value="LbH_LpxD"/>
    <property type="match status" value="1"/>
</dbReference>
<dbReference type="GO" id="GO:0103118">
    <property type="term" value="F:UDP-3-O-[(3R)-3-hydroxyacyl]-glucosamine N-acyltransferase activity"/>
    <property type="evidence" value="ECO:0007669"/>
    <property type="project" value="UniProtKB-EC"/>
</dbReference>
<dbReference type="NCBIfam" id="TIGR01853">
    <property type="entry name" value="lipid_A_lpxD"/>
    <property type="match status" value="1"/>
</dbReference>
<dbReference type="NCBIfam" id="NF002060">
    <property type="entry name" value="PRK00892.1"/>
    <property type="match status" value="1"/>
</dbReference>
<dbReference type="PANTHER" id="PTHR43378">
    <property type="entry name" value="UDP-3-O-ACYLGLUCOSAMINE N-ACYLTRANSFERASE"/>
    <property type="match status" value="1"/>
</dbReference>
<keyword evidence="4 7" id="KW-0677">Repeat</keyword>
<evidence type="ECO:0000256" key="5">
    <source>
        <dbReference type="ARBA" id="ARBA00023098"/>
    </source>
</evidence>
<dbReference type="GO" id="GO:0016410">
    <property type="term" value="F:N-acyltransferase activity"/>
    <property type="evidence" value="ECO:0007669"/>
    <property type="project" value="InterPro"/>
</dbReference>
<dbReference type="HAMAP" id="MF_00523">
    <property type="entry name" value="LpxD"/>
    <property type="match status" value="1"/>
</dbReference>
<evidence type="ECO:0000256" key="3">
    <source>
        <dbReference type="ARBA" id="ARBA00022679"/>
    </source>
</evidence>
<keyword evidence="3 7" id="KW-0808">Transferase</keyword>
<evidence type="ECO:0000256" key="6">
    <source>
        <dbReference type="ARBA" id="ARBA00023315"/>
    </source>
</evidence>
<protein>
    <recommendedName>
        <fullName evidence="7">UDP-3-O-acylglucosamine N-acyltransferase</fullName>
        <ecNumber evidence="7">2.3.1.191</ecNumber>
    </recommendedName>
</protein>
<dbReference type="Pfam" id="PF14602">
    <property type="entry name" value="Hexapep_2"/>
    <property type="match status" value="1"/>
</dbReference>
<evidence type="ECO:0000256" key="7">
    <source>
        <dbReference type="HAMAP-Rule" id="MF_00523"/>
    </source>
</evidence>
<comment type="similarity">
    <text evidence="7">Belongs to the transferase hexapeptide repeat family. LpxD subfamily.</text>
</comment>
<evidence type="ECO:0000259" key="8">
    <source>
        <dbReference type="Pfam" id="PF04613"/>
    </source>
</evidence>
<feature type="active site" description="Proton acceptor" evidence="7">
    <location>
        <position position="263"/>
    </location>
</feature>
<comment type="function">
    <text evidence="7">Catalyzes the N-acylation of UDP-3-O-acylglucosamine using 3-hydroxyacyl-ACP as the acyl donor. Is involved in the biosynthesis of lipid A, a phosphorylated glycolipid that anchors the lipopolysaccharide to the outer membrane of the cell.</text>
</comment>
<dbReference type="InterPro" id="IPR011004">
    <property type="entry name" value="Trimer_LpxA-like_sf"/>
</dbReference>
<evidence type="ECO:0000256" key="4">
    <source>
        <dbReference type="ARBA" id="ARBA00022737"/>
    </source>
</evidence>
<evidence type="ECO:0000256" key="1">
    <source>
        <dbReference type="ARBA" id="ARBA00022516"/>
    </source>
</evidence>
<evidence type="ECO:0000256" key="2">
    <source>
        <dbReference type="ARBA" id="ARBA00022556"/>
    </source>
</evidence>
<dbReference type="InterPro" id="IPR007691">
    <property type="entry name" value="LpxD"/>
</dbReference>
<comment type="caution">
    <text evidence="9">The sequence shown here is derived from an EMBL/GenBank/DDBJ whole genome shotgun (WGS) entry which is preliminary data.</text>
</comment>
<dbReference type="Proteomes" id="UP000537862">
    <property type="component" value="Unassembled WGS sequence"/>
</dbReference>
<accession>A0A849P6Q1</accession>
<keyword evidence="5 7" id="KW-0443">Lipid metabolism</keyword>
<dbReference type="GO" id="GO:0016020">
    <property type="term" value="C:membrane"/>
    <property type="evidence" value="ECO:0007669"/>
    <property type="project" value="GOC"/>
</dbReference>
<dbReference type="EMBL" id="JABGBN010000002">
    <property type="protein sequence ID" value="NOL51462.1"/>
    <property type="molecule type" value="Genomic_DNA"/>
</dbReference>
<dbReference type="InterPro" id="IPR001451">
    <property type="entry name" value="Hexapep"/>
</dbReference>